<dbReference type="PANTHER" id="PTHR45661:SF3">
    <property type="entry name" value="IG-LIKE DOMAIN-CONTAINING PROTEIN"/>
    <property type="match status" value="1"/>
</dbReference>
<protein>
    <submittedName>
        <fullName evidence="1">Leucine rich repeats-containing protein</fullName>
    </submittedName>
</protein>
<dbReference type="PANTHER" id="PTHR45661">
    <property type="entry name" value="SURFACE ANTIGEN"/>
    <property type="match status" value="1"/>
</dbReference>
<dbReference type="SUPFAM" id="SSF52058">
    <property type="entry name" value="L domain-like"/>
    <property type="match status" value="1"/>
</dbReference>
<feature type="non-terminal residue" evidence="1">
    <location>
        <position position="1"/>
    </location>
</feature>
<dbReference type="Gene3D" id="3.80.10.10">
    <property type="entry name" value="Ribonuclease Inhibitor"/>
    <property type="match status" value="2"/>
</dbReference>
<name>A0A146K6G0_9EUKA</name>
<gene>
    <name evidence="1" type="ORF">TPC1_16211</name>
</gene>
<dbReference type="EMBL" id="GDID01004618">
    <property type="protein sequence ID" value="JAP91988.1"/>
    <property type="molecule type" value="Transcribed_RNA"/>
</dbReference>
<dbReference type="InterPro" id="IPR053139">
    <property type="entry name" value="Surface_bspA-like"/>
</dbReference>
<organism evidence="1">
    <name type="scientific">Trepomonas sp. PC1</name>
    <dbReference type="NCBI Taxonomy" id="1076344"/>
    <lineage>
        <taxon>Eukaryota</taxon>
        <taxon>Metamonada</taxon>
        <taxon>Diplomonadida</taxon>
        <taxon>Hexamitidae</taxon>
        <taxon>Hexamitinae</taxon>
        <taxon>Trepomonas</taxon>
    </lineage>
</organism>
<dbReference type="AlphaFoldDB" id="A0A146K6G0"/>
<dbReference type="InterPro" id="IPR026906">
    <property type="entry name" value="LRR_5"/>
</dbReference>
<accession>A0A146K6G0</accession>
<evidence type="ECO:0000313" key="1">
    <source>
        <dbReference type="EMBL" id="JAP91988.1"/>
    </source>
</evidence>
<dbReference type="Pfam" id="PF13306">
    <property type="entry name" value="LRR_5"/>
    <property type="match status" value="1"/>
</dbReference>
<reference evidence="1" key="1">
    <citation type="submission" date="2015-07" db="EMBL/GenBank/DDBJ databases">
        <title>Adaptation to a free-living lifestyle via gene acquisitions in the diplomonad Trepomonas sp. PC1.</title>
        <authorList>
            <person name="Xu F."/>
            <person name="Jerlstrom-Hultqvist J."/>
            <person name="Kolisko M."/>
            <person name="Simpson A.G.B."/>
            <person name="Roger A.J."/>
            <person name="Svard S.G."/>
            <person name="Andersson J.O."/>
        </authorList>
    </citation>
    <scope>NUCLEOTIDE SEQUENCE</scope>
    <source>
        <strain evidence="1">PC1</strain>
    </source>
</reference>
<proteinExistence type="predicted"/>
<dbReference type="InterPro" id="IPR032675">
    <property type="entry name" value="LRR_dom_sf"/>
</dbReference>
<sequence>SKFLNFISLKQIGKQNTQISAPSFCFEMSTQQLFLESKKLTLDKIQETKDKQVVSNCLVLKADEYPDKCFMKKKTFKYVYAENLLEISASMFEGSTLEEIYCPQVGVVKNSGFSNTPLKALDLPSVTSLYNHAVENCTQLTTINVPILTSIVDYLLTTCKQLSKINAPLLEEIGEAAFMECNCLKEVHFPSLTYLGECAFQCAGLEKITCDVLTEMPKDAFTGCMHLDEINMPELTSIGDTMTKIVNYKVNSFKAPKLAEIDSGIWYHHPAWATYEMFQSLDFSKVRCSCSGKDKCPFCNGQFEKFYKAQKGHKMLKQVAKAVDAKKKTGVKKAKAQDVDFDYE</sequence>